<dbReference type="GO" id="GO:0004333">
    <property type="term" value="F:fumarate hydratase activity"/>
    <property type="evidence" value="ECO:0007669"/>
    <property type="project" value="UniProtKB-EC"/>
</dbReference>
<evidence type="ECO:0000256" key="2">
    <source>
        <dbReference type="ARBA" id="ARBA00022485"/>
    </source>
</evidence>
<feature type="domain" description="Fe-S hydro-lyase tartrate dehydratase alpha-type catalytic" evidence="7">
    <location>
        <begin position="11"/>
        <end position="280"/>
    </location>
</feature>
<dbReference type="InterPro" id="IPR051208">
    <property type="entry name" value="Class-I_Fumarase/Tartrate_DH"/>
</dbReference>
<evidence type="ECO:0000256" key="5">
    <source>
        <dbReference type="ARBA" id="ARBA00023014"/>
    </source>
</evidence>
<dbReference type="PANTHER" id="PTHR30389">
    <property type="entry name" value="FUMARATE HYDRATASE-RELATED"/>
    <property type="match status" value="1"/>
</dbReference>
<keyword evidence="3" id="KW-0479">Metal-binding</keyword>
<name>A0A975YJL9_9PROT</name>
<dbReference type="Proteomes" id="UP000694001">
    <property type="component" value="Chromosome"/>
</dbReference>
<dbReference type="InterPro" id="IPR004646">
    <property type="entry name" value="Fe-S_hydro-lyase_TtdA-typ_cat"/>
</dbReference>
<proteinExistence type="inferred from homology"/>
<evidence type="ECO:0000313" key="9">
    <source>
        <dbReference type="Proteomes" id="UP000694001"/>
    </source>
</evidence>
<dbReference type="GO" id="GO:0046872">
    <property type="term" value="F:metal ion binding"/>
    <property type="evidence" value="ECO:0007669"/>
    <property type="project" value="UniProtKB-KW"/>
</dbReference>
<keyword evidence="5" id="KW-0411">Iron-sulfur</keyword>
<evidence type="ECO:0000313" key="8">
    <source>
        <dbReference type="EMBL" id="QXM24925.1"/>
    </source>
</evidence>
<dbReference type="KEGG" id="elio:KO353_01285"/>
<comment type="similarity">
    <text evidence="1">Belongs to the class-I fumarase family.</text>
</comment>
<organism evidence="8 9">
    <name type="scientific">Elioraea tepida</name>
    <dbReference type="NCBI Taxonomy" id="2843330"/>
    <lineage>
        <taxon>Bacteria</taxon>
        <taxon>Pseudomonadati</taxon>
        <taxon>Pseudomonadota</taxon>
        <taxon>Alphaproteobacteria</taxon>
        <taxon>Acetobacterales</taxon>
        <taxon>Elioraeaceae</taxon>
        <taxon>Elioraea</taxon>
    </lineage>
</organism>
<dbReference type="PANTHER" id="PTHR30389:SF17">
    <property type="entry name" value="L(+)-TARTRATE DEHYDRATASE SUBUNIT ALPHA-RELATED"/>
    <property type="match status" value="1"/>
</dbReference>
<keyword evidence="2" id="KW-0004">4Fe-4S</keyword>
<dbReference type="EC" id="4.2.1.2" evidence="8"/>
<keyword evidence="6 8" id="KW-0456">Lyase</keyword>
<keyword evidence="9" id="KW-1185">Reference proteome</keyword>
<evidence type="ECO:0000259" key="7">
    <source>
        <dbReference type="Pfam" id="PF05681"/>
    </source>
</evidence>
<dbReference type="RefSeq" id="WP_218285982.1">
    <property type="nucleotide sequence ID" value="NZ_CP076448.1"/>
</dbReference>
<evidence type="ECO:0000256" key="4">
    <source>
        <dbReference type="ARBA" id="ARBA00023004"/>
    </source>
</evidence>
<sequence length="291" mass="31047">MQLDLAEIEEIAKLLYIRALKLLPDDVKEGFVRLQRTETDPTGRSLLATMVENIAVAERDDNLLCQDTGIPIYNITIGRGVSFDGAALKAAIRRGCERATREHPLRSSVVHPITRRNEHTSCGIRVPVLHIDFDDRPETVEIEMIPKGSGSENGSFLRMLVPADGVAAVKRFVIDRVIEAGGKVCPPTIVGVGIGGTSDLCMHLAKIAATRPLGSVCADPEGAALESELSRAVNMLGIGPQGLGGDSTAFAVHVETAATHITMNPVAVNIQCHSARRARATITPGGVTFGF</sequence>
<keyword evidence="4" id="KW-0408">Iron</keyword>
<dbReference type="NCBIfam" id="NF004885">
    <property type="entry name" value="PRK06246.1"/>
    <property type="match status" value="1"/>
</dbReference>
<dbReference type="AlphaFoldDB" id="A0A975YJL9"/>
<dbReference type="Pfam" id="PF05681">
    <property type="entry name" value="Fumerase"/>
    <property type="match status" value="1"/>
</dbReference>
<evidence type="ECO:0000256" key="1">
    <source>
        <dbReference type="ARBA" id="ARBA00008876"/>
    </source>
</evidence>
<protein>
    <submittedName>
        <fullName evidence="8">Fumarate hydratase</fullName>
        <ecNumber evidence="8">4.2.1.2</ecNumber>
    </submittedName>
</protein>
<dbReference type="NCBIfam" id="TIGR00722">
    <property type="entry name" value="ttdA_fumA_fumB"/>
    <property type="match status" value="1"/>
</dbReference>
<gene>
    <name evidence="8" type="ORF">KO353_01285</name>
</gene>
<reference evidence="8" key="1">
    <citation type="submission" date="2021-06" db="EMBL/GenBank/DDBJ databases">
        <title>Elioraea tepida, sp. nov., a moderately thermophilic aerobic anoxygenic phototrophic bacterium isolated from an alkaline siliceous hot spring mat community in Yellowstone National Park, WY, USA.</title>
        <authorList>
            <person name="Saini M.K."/>
            <person name="Yoshida S."/>
            <person name="Sebastian A."/>
            <person name="Hirose S."/>
            <person name="Hara E."/>
            <person name="Tamaki H."/>
            <person name="Soulier N.T."/>
            <person name="Albert I."/>
            <person name="Hanada S."/>
            <person name="Bryant D.A."/>
            <person name="Tank M."/>
        </authorList>
    </citation>
    <scope>NUCLEOTIDE SEQUENCE</scope>
    <source>
        <strain evidence="8">MS-P2</strain>
    </source>
</reference>
<dbReference type="GO" id="GO:0051539">
    <property type="term" value="F:4 iron, 4 sulfur cluster binding"/>
    <property type="evidence" value="ECO:0007669"/>
    <property type="project" value="UniProtKB-KW"/>
</dbReference>
<accession>A0A975YJL9</accession>
<evidence type="ECO:0000256" key="6">
    <source>
        <dbReference type="ARBA" id="ARBA00023239"/>
    </source>
</evidence>
<evidence type="ECO:0000256" key="3">
    <source>
        <dbReference type="ARBA" id="ARBA00022723"/>
    </source>
</evidence>
<dbReference type="EMBL" id="CP076448">
    <property type="protein sequence ID" value="QXM24925.1"/>
    <property type="molecule type" value="Genomic_DNA"/>
</dbReference>